<dbReference type="PANTHER" id="PTHR13220:SF11">
    <property type="entry name" value="TIMELESS-INTERACTING PROTEIN"/>
    <property type="match status" value="1"/>
</dbReference>
<evidence type="ECO:0000313" key="9">
    <source>
        <dbReference type="EMBL" id="KAH7961595.1"/>
    </source>
</evidence>
<keyword evidence="10" id="KW-1185">Reference proteome</keyword>
<dbReference type="InterPro" id="IPR012923">
    <property type="entry name" value="Csm3"/>
</dbReference>
<feature type="compositionally biased region" description="Polar residues" evidence="7">
    <location>
        <begin position="173"/>
        <end position="199"/>
    </location>
</feature>
<evidence type="ECO:0000256" key="6">
    <source>
        <dbReference type="RuleBase" id="RU366049"/>
    </source>
</evidence>
<dbReference type="PANTHER" id="PTHR13220">
    <property type="entry name" value="TIMELESS INTERACTING-RELATED"/>
    <property type="match status" value="1"/>
</dbReference>
<comment type="similarity">
    <text evidence="2 6">Belongs to the CSM3 family.</text>
</comment>
<name>A0A9D4PZA2_RHISA</name>
<feature type="region of interest" description="Disordered" evidence="7">
    <location>
        <begin position="249"/>
        <end position="308"/>
    </location>
</feature>
<dbReference type="OMA" id="MNDQQDD"/>
<comment type="caution">
    <text evidence="9">The sequence shown here is derived from an EMBL/GenBank/DDBJ whole genome shotgun (WGS) entry which is preliminary data.</text>
</comment>
<feature type="compositionally biased region" description="Low complexity" evidence="7">
    <location>
        <begin position="19"/>
        <end position="32"/>
    </location>
</feature>
<feature type="region of interest" description="Disordered" evidence="7">
    <location>
        <begin position="1"/>
        <end position="60"/>
    </location>
</feature>
<dbReference type="Pfam" id="PF07962">
    <property type="entry name" value="Swi3"/>
    <property type="match status" value="1"/>
</dbReference>
<feature type="compositionally biased region" description="Basic and acidic residues" evidence="7">
    <location>
        <begin position="260"/>
        <end position="272"/>
    </location>
</feature>
<proteinExistence type="inferred from homology"/>
<dbReference type="VEuPathDB" id="VectorBase:RSAN_035522"/>
<dbReference type="GO" id="GO:0006974">
    <property type="term" value="P:DNA damage response"/>
    <property type="evidence" value="ECO:0007669"/>
    <property type="project" value="UniProtKB-KW"/>
</dbReference>
<comment type="function">
    <text evidence="6">Plays an important role in the control of DNA replication and the maintenance of replication fork stability.</text>
</comment>
<evidence type="ECO:0000259" key="8">
    <source>
        <dbReference type="Pfam" id="PF07962"/>
    </source>
</evidence>
<evidence type="ECO:0000256" key="4">
    <source>
        <dbReference type="ARBA" id="ARBA00023242"/>
    </source>
</evidence>
<evidence type="ECO:0000256" key="3">
    <source>
        <dbReference type="ARBA" id="ARBA00022763"/>
    </source>
</evidence>
<accession>A0A9D4PZA2</accession>
<dbReference type="Proteomes" id="UP000821837">
    <property type="component" value="Chromosome 3"/>
</dbReference>
<dbReference type="GO" id="GO:0000076">
    <property type="term" value="P:DNA replication checkpoint signaling"/>
    <property type="evidence" value="ECO:0007669"/>
    <property type="project" value="UniProtKB-UniRule"/>
</dbReference>
<evidence type="ECO:0000256" key="2">
    <source>
        <dbReference type="ARBA" id="ARBA00006075"/>
    </source>
</evidence>
<comment type="subcellular location">
    <subcellularLocation>
        <location evidence="1 6">Nucleus</location>
    </subcellularLocation>
</comment>
<keyword evidence="4 6" id="KW-0539">Nucleus</keyword>
<organism evidence="9 10">
    <name type="scientific">Rhipicephalus sanguineus</name>
    <name type="common">Brown dog tick</name>
    <name type="synonym">Ixodes sanguineus</name>
    <dbReference type="NCBI Taxonomy" id="34632"/>
    <lineage>
        <taxon>Eukaryota</taxon>
        <taxon>Metazoa</taxon>
        <taxon>Ecdysozoa</taxon>
        <taxon>Arthropoda</taxon>
        <taxon>Chelicerata</taxon>
        <taxon>Arachnida</taxon>
        <taxon>Acari</taxon>
        <taxon>Parasitiformes</taxon>
        <taxon>Ixodida</taxon>
        <taxon>Ixodoidea</taxon>
        <taxon>Ixodidae</taxon>
        <taxon>Rhipicephalinae</taxon>
        <taxon>Rhipicephalus</taxon>
        <taxon>Rhipicephalus</taxon>
    </lineage>
</organism>
<feature type="domain" description="Chromosome segregation in meiosis protein 3" evidence="8">
    <location>
        <begin position="56"/>
        <end position="136"/>
    </location>
</feature>
<protein>
    <recommendedName>
        <fullName evidence="6">TIMELESS-interacting protein</fullName>
    </recommendedName>
</protein>
<keyword evidence="5 6" id="KW-0131">Cell cycle</keyword>
<feature type="region of interest" description="Disordered" evidence="7">
    <location>
        <begin position="158"/>
        <end position="200"/>
    </location>
</feature>
<reference evidence="9" key="1">
    <citation type="journal article" date="2020" name="Cell">
        <title>Large-Scale Comparative Analyses of Tick Genomes Elucidate Their Genetic Diversity and Vector Capacities.</title>
        <authorList>
            <consortium name="Tick Genome and Microbiome Consortium (TIGMIC)"/>
            <person name="Jia N."/>
            <person name="Wang J."/>
            <person name="Shi W."/>
            <person name="Du L."/>
            <person name="Sun Y."/>
            <person name="Zhan W."/>
            <person name="Jiang J.F."/>
            <person name="Wang Q."/>
            <person name="Zhang B."/>
            <person name="Ji P."/>
            <person name="Bell-Sakyi L."/>
            <person name="Cui X.M."/>
            <person name="Yuan T.T."/>
            <person name="Jiang B.G."/>
            <person name="Yang W.F."/>
            <person name="Lam T.T."/>
            <person name="Chang Q.C."/>
            <person name="Ding S.J."/>
            <person name="Wang X.J."/>
            <person name="Zhu J.G."/>
            <person name="Ruan X.D."/>
            <person name="Zhao L."/>
            <person name="Wei J.T."/>
            <person name="Ye R.Z."/>
            <person name="Que T.C."/>
            <person name="Du C.H."/>
            <person name="Zhou Y.H."/>
            <person name="Cheng J.X."/>
            <person name="Dai P.F."/>
            <person name="Guo W.B."/>
            <person name="Han X.H."/>
            <person name="Huang E.J."/>
            <person name="Li L.F."/>
            <person name="Wei W."/>
            <person name="Gao Y.C."/>
            <person name="Liu J.Z."/>
            <person name="Shao H.Z."/>
            <person name="Wang X."/>
            <person name="Wang C.C."/>
            <person name="Yang T.C."/>
            <person name="Huo Q.B."/>
            <person name="Li W."/>
            <person name="Chen H.Y."/>
            <person name="Chen S.E."/>
            <person name="Zhou L.G."/>
            <person name="Ni X.B."/>
            <person name="Tian J.H."/>
            <person name="Sheng Y."/>
            <person name="Liu T."/>
            <person name="Pan Y.S."/>
            <person name="Xia L.Y."/>
            <person name="Li J."/>
            <person name="Zhao F."/>
            <person name="Cao W.C."/>
        </authorList>
    </citation>
    <scope>NUCLEOTIDE SEQUENCE</scope>
    <source>
        <strain evidence="9">Rsan-2018</strain>
    </source>
</reference>
<keyword evidence="3 6" id="KW-0227">DNA damage</keyword>
<gene>
    <name evidence="9" type="ORF">HPB52_010713</name>
</gene>
<dbReference type="GO" id="GO:0031298">
    <property type="term" value="C:replication fork protection complex"/>
    <property type="evidence" value="ECO:0007669"/>
    <property type="project" value="TreeGrafter"/>
</dbReference>
<feature type="compositionally biased region" description="Basic and acidic residues" evidence="7">
    <location>
        <begin position="284"/>
        <end position="301"/>
    </location>
</feature>
<dbReference type="EMBL" id="JABSTV010001249">
    <property type="protein sequence ID" value="KAH7961595.1"/>
    <property type="molecule type" value="Genomic_DNA"/>
</dbReference>
<reference evidence="9" key="2">
    <citation type="submission" date="2021-09" db="EMBL/GenBank/DDBJ databases">
        <authorList>
            <person name="Jia N."/>
            <person name="Wang J."/>
            <person name="Shi W."/>
            <person name="Du L."/>
            <person name="Sun Y."/>
            <person name="Zhan W."/>
            <person name="Jiang J."/>
            <person name="Wang Q."/>
            <person name="Zhang B."/>
            <person name="Ji P."/>
            <person name="Sakyi L.B."/>
            <person name="Cui X."/>
            <person name="Yuan T."/>
            <person name="Jiang B."/>
            <person name="Yang W."/>
            <person name="Lam T.T.-Y."/>
            <person name="Chang Q."/>
            <person name="Ding S."/>
            <person name="Wang X."/>
            <person name="Zhu J."/>
            <person name="Ruan X."/>
            <person name="Zhao L."/>
            <person name="Wei J."/>
            <person name="Que T."/>
            <person name="Du C."/>
            <person name="Cheng J."/>
            <person name="Dai P."/>
            <person name="Han X."/>
            <person name="Huang E."/>
            <person name="Gao Y."/>
            <person name="Liu J."/>
            <person name="Shao H."/>
            <person name="Ye R."/>
            <person name="Li L."/>
            <person name="Wei W."/>
            <person name="Wang X."/>
            <person name="Wang C."/>
            <person name="Huo Q."/>
            <person name="Li W."/>
            <person name="Guo W."/>
            <person name="Chen H."/>
            <person name="Chen S."/>
            <person name="Zhou L."/>
            <person name="Zhou L."/>
            <person name="Ni X."/>
            <person name="Tian J."/>
            <person name="Zhou Y."/>
            <person name="Sheng Y."/>
            <person name="Liu T."/>
            <person name="Pan Y."/>
            <person name="Xia L."/>
            <person name="Li J."/>
            <person name="Zhao F."/>
            <person name="Cao W."/>
        </authorList>
    </citation>
    <scope>NUCLEOTIDE SEQUENCE</scope>
    <source>
        <strain evidence="9">Rsan-2018</strain>
        <tissue evidence="9">Larvae</tissue>
    </source>
</reference>
<dbReference type="OrthoDB" id="437078at2759"/>
<evidence type="ECO:0000256" key="5">
    <source>
        <dbReference type="ARBA" id="ARBA00023306"/>
    </source>
</evidence>
<sequence>MEDIMEDYPLDDVENGDVGAPEESAEAEGNASEQDEAGEKVKPPTKKRVVQNPRPKLNKDRLAGAKGIPELLRMSKNVHWRGKGHELHDLDTTLSLLEHWSHRLFPQMDSNNFFSNLERLGMKREIQTYMRKLRMGLEGDVGEQLQFGEDLDDGIVEEKEEEEQPPFEDPFSSLLTDTPQSTSQQALPEAPSSSQQPQDISEVLRERMERSRQQALERRRLRLAQQEQLSRDMDTEAADLMSAASVSTKGEQEVAVQEDVQCHHPEESEEHGTTMVDITSSPSTREEQADAEEAIERHPEELAEPCAATTASNIVSVVCEDSE</sequence>
<evidence type="ECO:0000256" key="1">
    <source>
        <dbReference type="ARBA" id="ARBA00004123"/>
    </source>
</evidence>
<dbReference type="InterPro" id="IPR040038">
    <property type="entry name" value="TIPIN/Csm3/Swi3"/>
</dbReference>
<evidence type="ECO:0000256" key="7">
    <source>
        <dbReference type="SAM" id="MobiDB-lite"/>
    </source>
</evidence>
<dbReference type="GO" id="GO:0031297">
    <property type="term" value="P:replication fork processing"/>
    <property type="evidence" value="ECO:0007669"/>
    <property type="project" value="UniProtKB-UniRule"/>
</dbReference>
<dbReference type="GO" id="GO:0043111">
    <property type="term" value="P:replication fork arrest"/>
    <property type="evidence" value="ECO:0007669"/>
    <property type="project" value="TreeGrafter"/>
</dbReference>
<evidence type="ECO:0000313" key="10">
    <source>
        <dbReference type="Proteomes" id="UP000821837"/>
    </source>
</evidence>
<dbReference type="GO" id="GO:0003677">
    <property type="term" value="F:DNA binding"/>
    <property type="evidence" value="ECO:0007669"/>
    <property type="project" value="TreeGrafter"/>
</dbReference>
<dbReference type="AlphaFoldDB" id="A0A9D4PZA2"/>
<feature type="compositionally biased region" description="Acidic residues" evidence="7">
    <location>
        <begin position="1"/>
        <end position="15"/>
    </location>
</feature>